<proteinExistence type="predicted"/>
<name>A0ABY9AWF0_PARCI</name>
<evidence type="ECO:0000313" key="1">
    <source>
        <dbReference type="EMBL" id="WIY51179.1"/>
    </source>
</evidence>
<keyword evidence="2" id="KW-1185">Reference proteome</keyword>
<organism evidence="1 2">
    <name type="scientific">Paracidovorax citrulli</name>
    <name type="common">Acidovorax citrulli</name>
    <dbReference type="NCBI Taxonomy" id="80869"/>
    <lineage>
        <taxon>Bacteria</taxon>
        <taxon>Pseudomonadati</taxon>
        <taxon>Pseudomonadota</taxon>
        <taxon>Betaproteobacteria</taxon>
        <taxon>Burkholderiales</taxon>
        <taxon>Comamonadaceae</taxon>
        <taxon>Paracidovorax</taxon>
    </lineage>
</organism>
<evidence type="ECO:0008006" key="3">
    <source>
        <dbReference type="Google" id="ProtNLM"/>
    </source>
</evidence>
<accession>A0ABY9AWF0</accession>
<evidence type="ECO:0000313" key="2">
    <source>
        <dbReference type="Proteomes" id="UP001242732"/>
    </source>
</evidence>
<protein>
    <recommendedName>
        <fullName evidence="3">Type II secretion system protein</fullName>
    </recommendedName>
</protein>
<dbReference type="EMBL" id="CP127363">
    <property type="protein sequence ID" value="WIY51179.1"/>
    <property type="molecule type" value="Genomic_DNA"/>
</dbReference>
<dbReference type="RefSeq" id="WP_011795808.1">
    <property type="nucleotide sequence ID" value="NZ_CP023687.1"/>
</dbReference>
<sequence length="148" mass="15818">MWILLPAIFLTCLLTAFIGARGDAGASEIRTRANEELMHYRTFIAAADLYFRSHAAPATSTRYTWIQLKVSAPPGMSEATMRDDWYAVRDADGSWAACTQLREEAARKVAGLFPDPGGPRAPSPTALLALGDQAAAAAATSLCERGAS</sequence>
<dbReference type="Proteomes" id="UP001242732">
    <property type="component" value="Chromosome"/>
</dbReference>
<gene>
    <name evidence="1" type="ORF">QRO08_11655</name>
</gene>
<reference evidence="1 2" key="1">
    <citation type="submission" date="2023-06" db="EMBL/GenBank/DDBJ databases">
        <authorList>
            <person name="Ham H."/>
            <person name="Park D.S."/>
        </authorList>
    </citation>
    <scope>NUCLEOTIDE SEQUENCE [LARGE SCALE GENOMIC DNA]</scope>
    <source>
        <strain evidence="1 2">KACC 17005</strain>
    </source>
</reference>